<dbReference type="GO" id="GO:0016746">
    <property type="term" value="F:acyltransferase activity"/>
    <property type="evidence" value="ECO:0007669"/>
    <property type="project" value="UniProtKB-KW"/>
</dbReference>
<evidence type="ECO:0000313" key="3">
    <source>
        <dbReference type="EMBL" id="MBO0418377.1"/>
    </source>
</evidence>
<comment type="similarity">
    <text evidence="1">Belongs to the transferase hexapeptide repeat family.</text>
</comment>
<dbReference type="Pfam" id="PF00132">
    <property type="entry name" value="Hexapep"/>
    <property type="match status" value="1"/>
</dbReference>
<dbReference type="RefSeq" id="WP_141113200.1">
    <property type="nucleotide sequence ID" value="NZ_JAEILV010000034.1"/>
</dbReference>
<sequence length="215" mass="24021">MTKKLVEKMIDLYKIRDMLNVVHDFICKHVWFLRCVYETKGSSAPITMSNLFLQRVIGFNRFIPWPVHRSSRIFGIRWIKLGVNTAPGGSHGCYIFAKEDAPIEIGDYTIVAPNVGIAGFNHDVFDISRFESGGGVHIGRYCWLGMNSIIVPGVTLGDHTIVAAGAVVTKSFPEGYCILGGNPARKLRELPKEQVVEHKHPFEYIGYRRVSKGGA</sequence>
<keyword evidence="3" id="KW-0012">Acyltransferase</keyword>
<comment type="caution">
    <text evidence="3">The sequence shown here is derived from an EMBL/GenBank/DDBJ whole genome shotgun (WGS) entry which is preliminary data.</text>
</comment>
<evidence type="ECO:0000256" key="1">
    <source>
        <dbReference type="ARBA" id="ARBA00007274"/>
    </source>
</evidence>
<organism evidence="3 4">
    <name type="scientific">Chromobacterium haemolyticum</name>
    <dbReference type="NCBI Taxonomy" id="394935"/>
    <lineage>
        <taxon>Bacteria</taxon>
        <taxon>Pseudomonadati</taxon>
        <taxon>Pseudomonadota</taxon>
        <taxon>Betaproteobacteria</taxon>
        <taxon>Neisseriales</taxon>
        <taxon>Chromobacteriaceae</taxon>
        <taxon>Chromobacterium</taxon>
    </lineage>
</organism>
<dbReference type="Gene3D" id="2.160.10.10">
    <property type="entry name" value="Hexapeptide repeat proteins"/>
    <property type="match status" value="1"/>
</dbReference>
<dbReference type="PANTHER" id="PTHR23416:SF23">
    <property type="entry name" value="ACETYLTRANSFERASE C18B11.09C-RELATED"/>
    <property type="match status" value="1"/>
</dbReference>
<reference evidence="3 4" key="1">
    <citation type="submission" date="2021-03" db="EMBL/GenBank/DDBJ databases">
        <title>First Case of infection caused by Chromobacterium haemolyticum derived from water in China.</title>
        <authorList>
            <person name="Chen J."/>
            <person name="Liu C."/>
        </authorList>
    </citation>
    <scope>NUCLEOTIDE SEQUENCE [LARGE SCALE GENOMIC DNA]</scope>
    <source>
        <strain evidence="3 4">WJ-5</strain>
    </source>
</reference>
<evidence type="ECO:0000256" key="2">
    <source>
        <dbReference type="ARBA" id="ARBA00022679"/>
    </source>
</evidence>
<dbReference type="SUPFAM" id="SSF51161">
    <property type="entry name" value="Trimeric LpxA-like enzymes"/>
    <property type="match status" value="1"/>
</dbReference>
<evidence type="ECO:0000313" key="4">
    <source>
        <dbReference type="Proteomes" id="UP000664349"/>
    </source>
</evidence>
<dbReference type="EMBL" id="JAFLRD010000032">
    <property type="protein sequence ID" value="MBO0418377.1"/>
    <property type="molecule type" value="Genomic_DNA"/>
</dbReference>
<gene>
    <name evidence="3" type="ORF">J1C50_22970</name>
</gene>
<proteinExistence type="inferred from homology"/>
<dbReference type="CDD" id="cd04647">
    <property type="entry name" value="LbH_MAT_like"/>
    <property type="match status" value="1"/>
</dbReference>
<dbReference type="InterPro" id="IPR011004">
    <property type="entry name" value="Trimer_LpxA-like_sf"/>
</dbReference>
<dbReference type="InterPro" id="IPR001451">
    <property type="entry name" value="Hexapep"/>
</dbReference>
<dbReference type="InterPro" id="IPR051159">
    <property type="entry name" value="Hexapeptide_acetyltransf"/>
</dbReference>
<accession>A0ABS3GTK4</accession>
<dbReference type="PANTHER" id="PTHR23416">
    <property type="entry name" value="SIALIC ACID SYNTHASE-RELATED"/>
    <property type="match status" value="1"/>
</dbReference>
<dbReference type="Proteomes" id="UP000664349">
    <property type="component" value="Unassembled WGS sequence"/>
</dbReference>
<name>A0ABS3GTK4_9NEIS</name>
<keyword evidence="4" id="KW-1185">Reference proteome</keyword>
<keyword evidence="2" id="KW-0808">Transferase</keyword>
<protein>
    <submittedName>
        <fullName evidence="3">Acyltransferase</fullName>
    </submittedName>
</protein>